<dbReference type="FunCoup" id="A0A1B7MSG6">
    <property type="interactions" value="110"/>
</dbReference>
<keyword evidence="4 6" id="KW-1133">Transmembrane helix</keyword>
<evidence type="ECO:0000259" key="7">
    <source>
        <dbReference type="PROSITE" id="PS50850"/>
    </source>
</evidence>
<feature type="transmembrane region" description="Helical" evidence="6">
    <location>
        <begin position="284"/>
        <end position="304"/>
    </location>
</feature>
<evidence type="ECO:0000256" key="4">
    <source>
        <dbReference type="ARBA" id="ARBA00022989"/>
    </source>
</evidence>
<name>A0A1B7MSG6_9AGAM</name>
<dbReference type="InterPro" id="IPR011701">
    <property type="entry name" value="MFS"/>
</dbReference>
<dbReference type="SUPFAM" id="SSF103473">
    <property type="entry name" value="MFS general substrate transporter"/>
    <property type="match status" value="1"/>
</dbReference>
<reference evidence="8 9" key="1">
    <citation type="submission" date="2016-06" db="EMBL/GenBank/DDBJ databases">
        <title>Comparative genomics of the ectomycorrhizal sister species Rhizopogon vinicolor and Rhizopogon vesiculosus (Basidiomycota: Boletales) reveals a divergence of the mating type B locus.</title>
        <authorList>
            <consortium name="DOE Joint Genome Institute"/>
            <person name="Mujic A.B."/>
            <person name="Kuo A."/>
            <person name="Tritt A."/>
            <person name="Lipzen A."/>
            <person name="Chen C."/>
            <person name="Johnson J."/>
            <person name="Sharma A."/>
            <person name="Barry K."/>
            <person name="Grigoriev I.V."/>
            <person name="Spatafora J.W."/>
        </authorList>
    </citation>
    <scope>NUCLEOTIDE SEQUENCE [LARGE SCALE GENOMIC DNA]</scope>
    <source>
        <strain evidence="8 9">AM-OR11-026</strain>
    </source>
</reference>
<feature type="transmembrane region" description="Helical" evidence="6">
    <location>
        <begin position="84"/>
        <end position="108"/>
    </location>
</feature>
<keyword evidence="2" id="KW-0813">Transport</keyword>
<feature type="transmembrane region" description="Helical" evidence="6">
    <location>
        <begin position="152"/>
        <end position="172"/>
    </location>
</feature>
<dbReference type="AlphaFoldDB" id="A0A1B7MSG6"/>
<keyword evidence="9" id="KW-1185">Reference proteome</keyword>
<dbReference type="GO" id="GO:0022857">
    <property type="term" value="F:transmembrane transporter activity"/>
    <property type="evidence" value="ECO:0007669"/>
    <property type="project" value="InterPro"/>
</dbReference>
<dbReference type="STRING" id="1314800.A0A1B7MSG6"/>
<dbReference type="PANTHER" id="PTHR43791:SF63">
    <property type="entry name" value="HIGH AFFINITY CYSTEINE TRANSPORTER"/>
    <property type="match status" value="1"/>
</dbReference>
<feature type="transmembrane region" description="Helical" evidence="6">
    <location>
        <begin position="120"/>
        <end position="140"/>
    </location>
</feature>
<keyword evidence="3 6" id="KW-0812">Transmembrane</keyword>
<accession>A0A1B7MSG6</accession>
<evidence type="ECO:0000256" key="6">
    <source>
        <dbReference type="SAM" id="Phobius"/>
    </source>
</evidence>
<dbReference type="EMBL" id="KV448490">
    <property type="protein sequence ID" value="OAX35546.1"/>
    <property type="molecule type" value="Genomic_DNA"/>
</dbReference>
<evidence type="ECO:0000256" key="5">
    <source>
        <dbReference type="ARBA" id="ARBA00023136"/>
    </source>
</evidence>
<dbReference type="PROSITE" id="PS50850">
    <property type="entry name" value="MFS"/>
    <property type="match status" value="1"/>
</dbReference>
<sequence>MIQFMDKTTLGSAAILGIQEATNLTANQYNWLGTVYYFGYLLFEYPQNLALQRFPVGKWLSINIFIWAIMLACHAACKNFAGLVVVRFLLGASEGSITAGFLIVSSMFYTRTEQTLRVGYWFLMNGVAQIISGFISFGVLHIKAAGFEPWQWLMVITGLLTLILAILFWFLFPDSPTNAWFLTPDERTKAVQRIKENQTGVENKHFKMKQMIEAMTDPKTWLFALFAVLRGIPGSLMNQHSLIIASFGFTALQTTLLSSVPGVIEILTIFTGIQLAARRPNSRAYVGAAYFVPAWLGVLLVNLLPWSNQAGLLVGVYLSTVYIPGYVLALSWLNSTTAGHTKKVVTNATFLSASCIGDAVGPFMWKAQYKPRNHIPWAVIGACYVACPMLLLTIRAVLARENRLRDAEPIDDGEEDYIIERITEDGNCVEVKVDKEFLDMTDRQNRDFRYVL</sequence>
<evidence type="ECO:0000256" key="1">
    <source>
        <dbReference type="ARBA" id="ARBA00004141"/>
    </source>
</evidence>
<gene>
    <name evidence="8" type="ORF">K503DRAFT_360448</name>
</gene>
<dbReference type="PANTHER" id="PTHR43791">
    <property type="entry name" value="PERMEASE-RELATED"/>
    <property type="match status" value="1"/>
</dbReference>
<dbReference type="Proteomes" id="UP000092154">
    <property type="component" value="Unassembled WGS sequence"/>
</dbReference>
<dbReference type="GO" id="GO:0016020">
    <property type="term" value="C:membrane"/>
    <property type="evidence" value="ECO:0007669"/>
    <property type="project" value="UniProtKB-SubCell"/>
</dbReference>
<evidence type="ECO:0000313" key="9">
    <source>
        <dbReference type="Proteomes" id="UP000092154"/>
    </source>
</evidence>
<feature type="transmembrane region" description="Helical" evidence="6">
    <location>
        <begin position="377"/>
        <end position="398"/>
    </location>
</feature>
<feature type="transmembrane region" description="Helical" evidence="6">
    <location>
        <begin position="59"/>
        <end position="77"/>
    </location>
</feature>
<evidence type="ECO:0000256" key="2">
    <source>
        <dbReference type="ARBA" id="ARBA00022448"/>
    </source>
</evidence>
<proteinExistence type="predicted"/>
<feature type="transmembrane region" description="Helical" evidence="6">
    <location>
        <begin position="344"/>
        <end position="365"/>
    </location>
</feature>
<evidence type="ECO:0000256" key="3">
    <source>
        <dbReference type="ARBA" id="ARBA00022692"/>
    </source>
</evidence>
<organism evidence="8 9">
    <name type="scientific">Rhizopogon vinicolor AM-OR11-026</name>
    <dbReference type="NCBI Taxonomy" id="1314800"/>
    <lineage>
        <taxon>Eukaryota</taxon>
        <taxon>Fungi</taxon>
        <taxon>Dikarya</taxon>
        <taxon>Basidiomycota</taxon>
        <taxon>Agaricomycotina</taxon>
        <taxon>Agaricomycetes</taxon>
        <taxon>Agaricomycetidae</taxon>
        <taxon>Boletales</taxon>
        <taxon>Suillineae</taxon>
        <taxon>Rhizopogonaceae</taxon>
        <taxon>Rhizopogon</taxon>
    </lineage>
</organism>
<dbReference type="Gene3D" id="1.20.1250.20">
    <property type="entry name" value="MFS general substrate transporter like domains"/>
    <property type="match status" value="2"/>
</dbReference>
<comment type="subcellular location">
    <subcellularLocation>
        <location evidence="1">Membrane</location>
        <topology evidence="1">Multi-pass membrane protein</topology>
    </subcellularLocation>
</comment>
<evidence type="ECO:0000313" key="8">
    <source>
        <dbReference type="EMBL" id="OAX35546.1"/>
    </source>
</evidence>
<dbReference type="InterPro" id="IPR036259">
    <property type="entry name" value="MFS_trans_sf"/>
</dbReference>
<protein>
    <submittedName>
        <fullName evidence="8">MFS general substrate transporter</fullName>
    </submittedName>
</protein>
<feature type="domain" description="Major facilitator superfamily (MFS) profile" evidence="7">
    <location>
        <begin position="1"/>
        <end position="452"/>
    </location>
</feature>
<feature type="transmembrane region" description="Helical" evidence="6">
    <location>
        <begin position="310"/>
        <end position="332"/>
    </location>
</feature>
<dbReference type="Pfam" id="PF07690">
    <property type="entry name" value="MFS_1"/>
    <property type="match status" value="1"/>
</dbReference>
<keyword evidence="5 6" id="KW-0472">Membrane</keyword>
<dbReference type="OrthoDB" id="6730379at2759"/>
<dbReference type="InParanoid" id="A0A1B7MSG6"/>
<dbReference type="InterPro" id="IPR020846">
    <property type="entry name" value="MFS_dom"/>
</dbReference>